<sequence>MNEIPEVMTAVQLTGNGGPEKLSVLHDIPVPEIGEDEVLLRVKTCGMNNTDINTRVGWYSKSVTAATSSKGFGHIEEEQTWGGERLSFPRIQGADVCGIVVDVGKDAE</sequence>
<evidence type="ECO:0000259" key="2">
    <source>
        <dbReference type="Pfam" id="PF08240"/>
    </source>
</evidence>
<dbReference type="SUPFAM" id="SSF50129">
    <property type="entry name" value="GroES-like"/>
    <property type="match status" value="1"/>
</dbReference>
<reference evidence="3" key="1">
    <citation type="submission" date="2018-05" db="EMBL/GenBank/DDBJ databases">
        <authorList>
            <person name="Lanie J.A."/>
            <person name="Ng W.-L."/>
            <person name="Kazmierczak K.M."/>
            <person name="Andrzejewski T.M."/>
            <person name="Davidsen T.M."/>
            <person name="Wayne K.J."/>
            <person name="Tettelin H."/>
            <person name="Glass J.I."/>
            <person name="Rusch D."/>
            <person name="Podicherti R."/>
            <person name="Tsui H.-C.T."/>
            <person name="Winkler M.E."/>
        </authorList>
    </citation>
    <scope>NUCLEOTIDE SEQUENCE</scope>
</reference>
<dbReference type="PANTHER" id="PTHR44154:SF1">
    <property type="entry name" value="QUINONE OXIDOREDUCTASE"/>
    <property type="match status" value="1"/>
</dbReference>
<dbReference type="InterPro" id="IPR013154">
    <property type="entry name" value="ADH-like_N"/>
</dbReference>
<dbReference type="PANTHER" id="PTHR44154">
    <property type="entry name" value="QUINONE OXIDOREDUCTASE"/>
    <property type="match status" value="1"/>
</dbReference>
<feature type="domain" description="Alcohol dehydrogenase-like N-terminal" evidence="2">
    <location>
        <begin position="34"/>
        <end position="107"/>
    </location>
</feature>
<proteinExistence type="predicted"/>
<keyword evidence="1" id="KW-0521">NADP</keyword>
<gene>
    <name evidence="3" type="ORF">METZ01_LOCUS475226</name>
</gene>
<name>A0A383BR31_9ZZZZ</name>
<dbReference type="AlphaFoldDB" id="A0A383BR31"/>
<dbReference type="InterPro" id="IPR011032">
    <property type="entry name" value="GroES-like_sf"/>
</dbReference>
<evidence type="ECO:0000313" key="3">
    <source>
        <dbReference type="EMBL" id="SVE22372.1"/>
    </source>
</evidence>
<evidence type="ECO:0000256" key="1">
    <source>
        <dbReference type="ARBA" id="ARBA00022857"/>
    </source>
</evidence>
<dbReference type="EMBL" id="UINC01202527">
    <property type="protein sequence ID" value="SVE22372.1"/>
    <property type="molecule type" value="Genomic_DNA"/>
</dbReference>
<dbReference type="Pfam" id="PF08240">
    <property type="entry name" value="ADH_N"/>
    <property type="match status" value="1"/>
</dbReference>
<dbReference type="InterPro" id="IPR051603">
    <property type="entry name" value="Zinc-ADH_QOR/CCCR"/>
</dbReference>
<organism evidence="3">
    <name type="scientific">marine metagenome</name>
    <dbReference type="NCBI Taxonomy" id="408172"/>
    <lineage>
        <taxon>unclassified sequences</taxon>
        <taxon>metagenomes</taxon>
        <taxon>ecological metagenomes</taxon>
    </lineage>
</organism>
<dbReference type="Gene3D" id="3.90.180.10">
    <property type="entry name" value="Medium-chain alcohol dehydrogenases, catalytic domain"/>
    <property type="match status" value="1"/>
</dbReference>
<accession>A0A383BR31</accession>
<feature type="non-terminal residue" evidence="3">
    <location>
        <position position="108"/>
    </location>
</feature>
<protein>
    <recommendedName>
        <fullName evidence="2">Alcohol dehydrogenase-like N-terminal domain-containing protein</fullName>
    </recommendedName>
</protein>